<dbReference type="GO" id="GO:0004803">
    <property type="term" value="F:transposase activity"/>
    <property type="evidence" value="ECO:0007669"/>
    <property type="project" value="InterPro"/>
</dbReference>
<comment type="caution">
    <text evidence="3">The sequence shown here is derived from an EMBL/GenBank/DDBJ whole genome shotgun (WGS) entry which is preliminary data.</text>
</comment>
<sequence>MPSNNKLRRSQQLRIQHYAQHSDAYSFFNVLTGPELFSRVEDQLPTHRERSFPPTETLSMFLAQVLNSDSSCQKAVNDAAVKRVLGGLSPCSTSTGGYCKARQRLPLQMVSTLAREAGEQINNQLPDQWRWQGRRVYLVDGTTVTLPDTPENQEVYPQHKGINPGLGFPICRIVGLVCLASGAILNAATGRFNGKGSSEQTLLRTMLESFAEGDLVVGDAFFGTYSLLAALLDKGVDAVFEQMGARKRVVDFRRGIRLGAKDHLIELSKPKYKPDWMLQEHYDSLPDSLCIRELSVDGRILITTLLSPRKTPKHELKSLYKQRWQVELDFRNIKTTLGMDTLICKTPEMNEKEIWTYFLAYNLIRLLMIQAALLTDLLPRQLSFKHTVQLWLGWHQSIRGGTTSREHIICLLTLIAQCQVGNRPGRIEPRAVKKRPKPYPMLMKPRAQAQAEVRKNGHPKKLK</sequence>
<dbReference type="GO" id="GO:0003677">
    <property type="term" value="F:DNA binding"/>
    <property type="evidence" value="ECO:0007669"/>
    <property type="project" value="InterPro"/>
</dbReference>
<accession>A0A0F9HLR4</accession>
<evidence type="ECO:0000313" key="3">
    <source>
        <dbReference type="EMBL" id="KKL82675.1"/>
    </source>
</evidence>
<dbReference type="PANTHER" id="PTHR37529:SF1">
    <property type="entry name" value="TRANSPOSASE INSG FOR INSERTION SEQUENCE ELEMENT IS4-RELATED"/>
    <property type="match status" value="1"/>
</dbReference>
<proteinExistence type="predicted"/>
<dbReference type="Pfam" id="PF01609">
    <property type="entry name" value="DDE_Tnp_1"/>
    <property type="match status" value="1"/>
</dbReference>
<dbReference type="AlphaFoldDB" id="A0A0F9HLR4"/>
<reference evidence="3" key="1">
    <citation type="journal article" date="2015" name="Nature">
        <title>Complex archaea that bridge the gap between prokaryotes and eukaryotes.</title>
        <authorList>
            <person name="Spang A."/>
            <person name="Saw J.H."/>
            <person name="Jorgensen S.L."/>
            <person name="Zaremba-Niedzwiedzka K."/>
            <person name="Martijn J."/>
            <person name="Lind A.E."/>
            <person name="van Eijk R."/>
            <person name="Schleper C."/>
            <person name="Guy L."/>
            <person name="Ettema T.J."/>
        </authorList>
    </citation>
    <scope>NUCLEOTIDE SEQUENCE</scope>
</reference>
<name>A0A0F9HLR4_9ZZZZ</name>
<protein>
    <recommendedName>
        <fullName evidence="2">Transposase IS4-like domain-containing protein</fullName>
    </recommendedName>
</protein>
<gene>
    <name evidence="3" type="ORF">LCGC14_1982380</name>
</gene>
<feature type="domain" description="Transposase IS4-like" evidence="2">
    <location>
        <begin position="131"/>
        <end position="363"/>
    </location>
</feature>
<dbReference type="PANTHER" id="PTHR37529">
    <property type="entry name" value="TRANSPOSASE INSG FOR INSERTION SEQUENCE ELEMENT IS4-RELATED"/>
    <property type="match status" value="1"/>
</dbReference>
<dbReference type="GO" id="GO:0006313">
    <property type="term" value="P:DNA transposition"/>
    <property type="evidence" value="ECO:0007669"/>
    <property type="project" value="InterPro"/>
</dbReference>
<dbReference type="InterPro" id="IPR002559">
    <property type="entry name" value="Transposase_11"/>
</dbReference>
<evidence type="ECO:0000259" key="2">
    <source>
        <dbReference type="Pfam" id="PF01609"/>
    </source>
</evidence>
<dbReference type="NCBIfam" id="NF033592">
    <property type="entry name" value="transpos_IS4_1"/>
    <property type="match status" value="1"/>
</dbReference>
<dbReference type="InterPro" id="IPR047952">
    <property type="entry name" value="Transpos_IS4"/>
</dbReference>
<dbReference type="InterPro" id="IPR012337">
    <property type="entry name" value="RNaseH-like_sf"/>
</dbReference>
<dbReference type="EMBL" id="LAZR01022206">
    <property type="protein sequence ID" value="KKL82675.1"/>
    <property type="molecule type" value="Genomic_DNA"/>
</dbReference>
<evidence type="ECO:0000256" key="1">
    <source>
        <dbReference type="SAM" id="MobiDB-lite"/>
    </source>
</evidence>
<feature type="region of interest" description="Disordered" evidence="1">
    <location>
        <begin position="433"/>
        <end position="463"/>
    </location>
</feature>
<organism evidence="3">
    <name type="scientific">marine sediment metagenome</name>
    <dbReference type="NCBI Taxonomy" id="412755"/>
    <lineage>
        <taxon>unclassified sequences</taxon>
        <taxon>metagenomes</taxon>
        <taxon>ecological metagenomes</taxon>
    </lineage>
</organism>
<dbReference type="SUPFAM" id="SSF53098">
    <property type="entry name" value="Ribonuclease H-like"/>
    <property type="match status" value="1"/>
</dbReference>